<reference evidence="17 18" key="1">
    <citation type="submission" date="2016-10" db="EMBL/GenBank/DDBJ databases">
        <title>Comparative genome analysis of multiple Pseudomonas spp. focuses on biocontrol and plant growth promoting traits.</title>
        <authorList>
            <person name="Tao X.-Y."/>
            <person name="Taylor C.G."/>
        </authorList>
    </citation>
    <scope>NUCLEOTIDE SEQUENCE [LARGE SCALE GENOMIC DNA]</scope>
    <source>
        <strain evidence="17 18">15D11</strain>
    </source>
</reference>
<keyword evidence="6 13" id="KW-0812">Transmembrane</keyword>
<evidence type="ECO:0000256" key="3">
    <source>
        <dbReference type="ARBA" id="ARBA00022448"/>
    </source>
</evidence>
<evidence type="ECO:0000259" key="16">
    <source>
        <dbReference type="SMART" id="SM00965"/>
    </source>
</evidence>
<evidence type="ECO:0000256" key="12">
    <source>
        <dbReference type="ARBA" id="ARBA00023237"/>
    </source>
</evidence>
<evidence type="ECO:0000256" key="4">
    <source>
        <dbReference type="ARBA" id="ARBA00022452"/>
    </source>
</evidence>
<dbReference type="AlphaFoldDB" id="A0A423CUQ9"/>
<dbReference type="PROSITE" id="PS52016">
    <property type="entry name" value="TONB_DEPENDENT_REC_3"/>
    <property type="match status" value="1"/>
</dbReference>
<evidence type="ECO:0000256" key="1">
    <source>
        <dbReference type="ARBA" id="ARBA00004571"/>
    </source>
</evidence>
<evidence type="ECO:0000256" key="9">
    <source>
        <dbReference type="ARBA" id="ARBA00023077"/>
    </source>
</evidence>
<keyword evidence="10 13" id="KW-0472">Membrane</keyword>
<keyword evidence="7 15" id="KW-0732">Signal</keyword>
<proteinExistence type="inferred from homology"/>
<evidence type="ECO:0000256" key="13">
    <source>
        <dbReference type="PROSITE-ProRule" id="PRU01360"/>
    </source>
</evidence>
<evidence type="ECO:0000256" key="14">
    <source>
        <dbReference type="RuleBase" id="RU003357"/>
    </source>
</evidence>
<dbReference type="InterPro" id="IPR039426">
    <property type="entry name" value="TonB-dep_rcpt-like"/>
</dbReference>
<dbReference type="Gene3D" id="2.40.170.20">
    <property type="entry name" value="TonB-dependent receptor, beta-barrel domain"/>
    <property type="match status" value="1"/>
</dbReference>
<feature type="domain" description="Secretin/TonB short N-terminal" evidence="16">
    <location>
        <begin position="80"/>
        <end position="131"/>
    </location>
</feature>
<dbReference type="PANTHER" id="PTHR30069">
    <property type="entry name" value="TONB-DEPENDENT OUTER MEMBRANE RECEPTOR"/>
    <property type="match status" value="1"/>
</dbReference>
<dbReference type="Gene3D" id="2.170.130.10">
    <property type="entry name" value="TonB-dependent receptor, plug domain"/>
    <property type="match status" value="1"/>
</dbReference>
<keyword evidence="18" id="KW-1185">Reference proteome</keyword>
<evidence type="ECO:0000256" key="11">
    <source>
        <dbReference type="ARBA" id="ARBA00023170"/>
    </source>
</evidence>
<evidence type="ECO:0000313" key="17">
    <source>
        <dbReference type="EMBL" id="ROL63041.1"/>
    </source>
</evidence>
<accession>A0A423CUQ9</accession>
<keyword evidence="5" id="KW-0406">Ion transport</keyword>
<evidence type="ECO:0000313" key="18">
    <source>
        <dbReference type="Proteomes" id="UP000285286"/>
    </source>
</evidence>
<dbReference type="InterPro" id="IPR037066">
    <property type="entry name" value="Plug_dom_sf"/>
</dbReference>
<feature type="signal peptide" evidence="15">
    <location>
        <begin position="1"/>
        <end position="45"/>
    </location>
</feature>
<dbReference type="InterPro" id="IPR036942">
    <property type="entry name" value="Beta-barrel_TonB_sf"/>
</dbReference>
<name>A0A423CUQ9_9PSED</name>
<sequence length="803" mass="89356">MKSTQSAAVQRLQHNNKSGARKIACSALTALALAGGCSAWSLANAAERGASQQAPLRKHYEIAPGQLAPALNQLATATGVILTFDPQLSENRSTQGLSGEYTLKEAFDLLLMGTGLWVERLKDYTYVLRMHERSDSALEVGPTMVDALAERPGAIQSSREVHAERQDLNSVVRSIPGTYTLHSRSQPGVSVNIRGLAGLGRVNTMIDGVTQTFRNNAGHGSGGPMAFVDANLLAGVDVQRGSVDGAEGANTLGGSANFRTFDIDDIVKPDHRVGLRTTYRTGNNGYGNTRMFAAGARTRPEDVEGVYGLVAAVSSTQTGEYKTTNGQSNEYDTTKQNPRSGLLKLRLQPNDMHRLDLSGVKYRNEFYHNYPWQLDNETYRAKYAYTPYSEWVNLTVNAYQNKTELEYPPVEESHYIGRKTRDDAHGFDLTNVSRFSLGPVEASWSNGARYYTDDFVAQTPEKRGANPEGKQATHSLFSTLEFNYDIYALTLAGHYDGYKVSGHVPKCSIIGQCRGIDGGDVDITRREHSFNPRVGFAVKPYDWMQLYSSWSRTSRAPRVQEMFFEKVPLEADASDADGVGANPFLRQERSTNYEFGVNFSRAGLFSNDDYGQLKINRFISKIDGYITPQSFDILDDDGEESAKMNWVNWPEEVRMSGYELEGRYDAGFFYANLSWTKATTRSPTTSGIELEDINSQPDRFWTLDLGTRWFDERLVLGARGEYAGPSETSWDWYETKKSNSTGVIWDLYGSYRVQDNLSLFFNVENVGNKVYNNSASVDYLMSAVMDQGNGRGRTTSFGFTLEY</sequence>
<evidence type="ECO:0000256" key="7">
    <source>
        <dbReference type="ARBA" id="ARBA00022729"/>
    </source>
</evidence>
<dbReference type="RefSeq" id="WP_123568275.1">
    <property type="nucleotide sequence ID" value="NZ_MOAM01000046.1"/>
</dbReference>
<dbReference type="Pfam" id="PF07715">
    <property type="entry name" value="Plug"/>
    <property type="match status" value="1"/>
</dbReference>
<keyword evidence="4 13" id="KW-1134">Transmembrane beta strand</keyword>
<keyword evidence="12 13" id="KW-0998">Cell outer membrane</keyword>
<keyword evidence="11" id="KW-0675">Receptor</keyword>
<keyword evidence="5" id="KW-0410">Iron transport</keyword>
<keyword evidence="9 14" id="KW-0798">TonB box</keyword>
<evidence type="ECO:0000256" key="8">
    <source>
        <dbReference type="ARBA" id="ARBA00023004"/>
    </source>
</evidence>
<protein>
    <recommendedName>
        <fullName evidence="16">Secretin/TonB short N-terminal domain-containing protein</fullName>
    </recommendedName>
</protein>
<dbReference type="InterPro" id="IPR000531">
    <property type="entry name" value="Beta-barrel_TonB"/>
</dbReference>
<comment type="subcellular location">
    <subcellularLocation>
        <location evidence="1 13">Cell outer membrane</location>
        <topology evidence="1 13">Multi-pass membrane protein</topology>
    </subcellularLocation>
</comment>
<evidence type="ECO:0000256" key="5">
    <source>
        <dbReference type="ARBA" id="ARBA00022496"/>
    </source>
</evidence>
<dbReference type="Gene3D" id="3.55.50.30">
    <property type="match status" value="1"/>
</dbReference>
<evidence type="ECO:0000256" key="6">
    <source>
        <dbReference type="ARBA" id="ARBA00022692"/>
    </source>
</evidence>
<comment type="caution">
    <text evidence="17">The sequence shown here is derived from an EMBL/GenBank/DDBJ whole genome shotgun (WGS) entry which is preliminary data.</text>
</comment>
<dbReference type="PANTHER" id="PTHR30069:SF29">
    <property type="entry name" value="HEMOGLOBIN AND HEMOGLOBIN-HAPTOGLOBIN-BINDING PROTEIN 1-RELATED"/>
    <property type="match status" value="1"/>
</dbReference>
<organism evidence="17 18">
    <name type="scientific">Pseudomonas vranovensis</name>
    <dbReference type="NCBI Taxonomy" id="321661"/>
    <lineage>
        <taxon>Bacteria</taxon>
        <taxon>Pseudomonadati</taxon>
        <taxon>Pseudomonadota</taxon>
        <taxon>Gammaproteobacteria</taxon>
        <taxon>Pseudomonadales</taxon>
        <taxon>Pseudomonadaceae</taxon>
        <taxon>Pseudomonas</taxon>
    </lineage>
</organism>
<dbReference type="GO" id="GO:0044718">
    <property type="term" value="P:siderophore transmembrane transport"/>
    <property type="evidence" value="ECO:0007669"/>
    <property type="project" value="TreeGrafter"/>
</dbReference>
<dbReference type="SUPFAM" id="SSF56935">
    <property type="entry name" value="Porins"/>
    <property type="match status" value="1"/>
</dbReference>
<dbReference type="STRING" id="1292031.GCA_000425805_02643"/>
<dbReference type="Pfam" id="PF00593">
    <property type="entry name" value="TonB_dep_Rec_b-barrel"/>
    <property type="match status" value="1"/>
</dbReference>
<evidence type="ECO:0000256" key="10">
    <source>
        <dbReference type="ARBA" id="ARBA00023136"/>
    </source>
</evidence>
<dbReference type="InterPro" id="IPR011662">
    <property type="entry name" value="Secretin/TonB_short_N"/>
</dbReference>
<dbReference type="InterPro" id="IPR012910">
    <property type="entry name" value="Plug_dom"/>
</dbReference>
<gene>
    <name evidence="17" type="ORF">BHU25_25670</name>
</gene>
<dbReference type="GO" id="GO:0009279">
    <property type="term" value="C:cell outer membrane"/>
    <property type="evidence" value="ECO:0007669"/>
    <property type="project" value="UniProtKB-SubCell"/>
</dbReference>
<dbReference type="Proteomes" id="UP000285286">
    <property type="component" value="Unassembled WGS sequence"/>
</dbReference>
<dbReference type="EMBL" id="MOAM01000046">
    <property type="protein sequence ID" value="ROL63041.1"/>
    <property type="molecule type" value="Genomic_DNA"/>
</dbReference>
<dbReference type="GO" id="GO:0015344">
    <property type="term" value="F:siderophore uptake transmembrane transporter activity"/>
    <property type="evidence" value="ECO:0007669"/>
    <property type="project" value="TreeGrafter"/>
</dbReference>
<evidence type="ECO:0000256" key="2">
    <source>
        <dbReference type="ARBA" id="ARBA00008143"/>
    </source>
</evidence>
<evidence type="ECO:0000256" key="15">
    <source>
        <dbReference type="SAM" id="SignalP"/>
    </source>
</evidence>
<feature type="chain" id="PRO_5019071016" description="Secretin/TonB short N-terminal domain-containing protein" evidence="15">
    <location>
        <begin position="46"/>
        <end position="803"/>
    </location>
</feature>
<dbReference type="SMART" id="SM00965">
    <property type="entry name" value="STN"/>
    <property type="match status" value="1"/>
</dbReference>
<keyword evidence="3 13" id="KW-0813">Transport</keyword>
<comment type="similarity">
    <text evidence="2">Belongs to the TonB-dependent receptor family. Hemoglobin/haptoglobin binding protein subfamily.</text>
</comment>
<keyword evidence="8" id="KW-0408">Iron</keyword>